<protein>
    <recommendedName>
        <fullName evidence="8">Histidine--tRNA ligase</fullName>
        <ecNumber evidence="8">6.1.1.21</ecNumber>
    </recommendedName>
    <alternativeName>
        <fullName evidence="8">Histidyl-tRNA synthetase</fullName>
        <shortName evidence="8">HisRS</shortName>
    </alternativeName>
</protein>
<dbReference type="InterPro" id="IPR004154">
    <property type="entry name" value="Anticodon-bd"/>
</dbReference>
<comment type="catalytic activity">
    <reaction evidence="7 8">
        <text>tRNA(His) + L-histidine + ATP = L-histidyl-tRNA(His) + AMP + diphosphate + H(+)</text>
        <dbReference type="Rhea" id="RHEA:17313"/>
        <dbReference type="Rhea" id="RHEA-COMP:9665"/>
        <dbReference type="Rhea" id="RHEA-COMP:9689"/>
        <dbReference type="ChEBI" id="CHEBI:15378"/>
        <dbReference type="ChEBI" id="CHEBI:30616"/>
        <dbReference type="ChEBI" id="CHEBI:33019"/>
        <dbReference type="ChEBI" id="CHEBI:57595"/>
        <dbReference type="ChEBI" id="CHEBI:78442"/>
        <dbReference type="ChEBI" id="CHEBI:78527"/>
        <dbReference type="ChEBI" id="CHEBI:456215"/>
        <dbReference type="EC" id="6.1.1.21"/>
    </reaction>
</comment>
<dbReference type="Gene3D" id="3.30.930.10">
    <property type="entry name" value="Bira Bifunctional Protein, Domain 2"/>
    <property type="match status" value="1"/>
</dbReference>
<keyword evidence="13" id="KW-1185">Reference proteome</keyword>
<dbReference type="GO" id="GO:0005524">
    <property type="term" value="F:ATP binding"/>
    <property type="evidence" value="ECO:0007669"/>
    <property type="project" value="UniProtKB-UniRule"/>
</dbReference>
<dbReference type="HAMAP" id="MF_00127">
    <property type="entry name" value="His_tRNA_synth"/>
    <property type="match status" value="1"/>
</dbReference>
<keyword evidence="6 8" id="KW-0030">Aminoacyl-tRNA synthetase</keyword>
<comment type="subunit">
    <text evidence="8">Homodimer.</text>
</comment>
<evidence type="ECO:0000256" key="8">
    <source>
        <dbReference type="HAMAP-Rule" id="MF_00127"/>
    </source>
</evidence>
<feature type="binding site" evidence="9">
    <location>
        <position position="122"/>
    </location>
    <ligand>
        <name>L-histidine</name>
        <dbReference type="ChEBI" id="CHEBI:57595"/>
    </ligand>
</feature>
<feature type="domain" description="Aminoacyl-transfer RNA synthetases class-II family profile" evidence="11">
    <location>
        <begin position="32"/>
        <end position="334"/>
    </location>
</feature>
<dbReference type="AlphaFoldDB" id="A0A1U7P1L0"/>
<dbReference type="GO" id="GO:0004821">
    <property type="term" value="F:histidine-tRNA ligase activity"/>
    <property type="evidence" value="ECO:0007669"/>
    <property type="project" value="UniProtKB-UniRule"/>
</dbReference>
<feature type="binding site" evidence="9">
    <location>
        <position position="136"/>
    </location>
    <ligand>
        <name>L-histidine</name>
        <dbReference type="ChEBI" id="CHEBI:57595"/>
    </ligand>
</feature>
<evidence type="ECO:0000256" key="3">
    <source>
        <dbReference type="ARBA" id="ARBA00022741"/>
    </source>
</evidence>
<dbReference type="STRING" id="249408.BOO71_0003898"/>
<dbReference type="PANTHER" id="PTHR43707">
    <property type="entry name" value="HISTIDYL-TRNA SYNTHETASE"/>
    <property type="match status" value="1"/>
</dbReference>
<gene>
    <name evidence="8" type="primary">hisS</name>
    <name evidence="12" type="ORF">BOO71_0003898</name>
</gene>
<evidence type="ECO:0000313" key="13">
    <source>
        <dbReference type="Proteomes" id="UP000186607"/>
    </source>
</evidence>
<evidence type="ECO:0000256" key="1">
    <source>
        <dbReference type="ARBA" id="ARBA00008226"/>
    </source>
</evidence>
<dbReference type="InterPro" id="IPR036621">
    <property type="entry name" value="Anticodon-bd_dom_sf"/>
</dbReference>
<proteinExistence type="inferred from homology"/>
<dbReference type="NCBIfam" id="TIGR00442">
    <property type="entry name" value="hisS"/>
    <property type="match status" value="1"/>
</dbReference>
<dbReference type="PIRSF" id="PIRSF001549">
    <property type="entry name" value="His-tRNA_synth"/>
    <property type="match status" value="1"/>
</dbReference>
<dbReference type="InterPro" id="IPR004516">
    <property type="entry name" value="HisRS/HisZ"/>
</dbReference>
<evidence type="ECO:0000256" key="10">
    <source>
        <dbReference type="SAM" id="MobiDB-lite"/>
    </source>
</evidence>
<dbReference type="eggNOG" id="COG0124">
    <property type="taxonomic scope" value="Bacteria"/>
</dbReference>
<keyword evidence="8" id="KW-0963">Cytoplasm</keyword>
<dbReference type="OrthoDB" id="9800814at2"/>
<feature type="binding site" evidence="9">
    <location>
        <begin position="273"/>
        <end position="274"/>
    </location>
    <ligand>
        <name>L-histidine</name>
        <dbReference type="ChEBI" id="CHEBI:57595"/>
    </ligand>
</feature>
<keyword evidence="2 8" id="KW-0436">Ligase</keyword>
<keyword evidence="4 8" id="KW-0067">ATP-binding</keyword>
<reference evidence="12 13" key="1">
    <citation type="submission" date="2017-01" db="EMBL/GenBank/DDBJ databases">
        <title>Genome Analysis of Deinococcus marmoris KOPRI26562.</title>
        <authorList>
            <person name="Kim J.H."/>
            <person name="Oh H.-M."/>
        </authorList>
    </citation>
    <scope>NUCLEOTIDE SEQUENCE [LARGE SCALE GENOMIC DNA]</scope>
    <source>
        <strain evidence="12 13">KOPRI26562</strain>
    </source>
</reference>
<evidence type="ECO:0000256" key="4">
    <source>
        <dbReference type="ARBA" id="ARBA00022840"/>
    </source>
</evidence>
<dbReference type="EMBL" id="MSTI01000044">
    <property type="protein sequence ID" value="OLV19065.1"/>
    <property type="molecule type" value="Genomic_DNA"/>
</dbReference>
<dbReference type="CDD" id="cd00773">
    <property type="entry name" value="HisRS-like_core"/>
    <property type="match status" value="1"/>
</dbReference>
<dbReference type="Pfam" id="PF03129">
    <property type="entry name" value="HGTP_anticodon"/>
    <property type="match status" value="1"/>
</dbReference>
<dbReference type="SUPFAM" id="SSF55681">
    <property type="entry name" value="Class II aaRS and biotin synthetases"/>
    <property type="match status" value="1"/>
</dbReference>
<evidence type="ECO:0000313" key="12">
    <source>
        <dbReference type="EMBL" id="OLV19065.1"/>
    </source>
</evidence>
<dbReference type="CDD" id="cd00859">
    <property type="entry name" value="HisRS_anticodon"/>
    <property type="match status" value="1"/>
</dbReference>
<dbReference type="RefSeq" id="WP_075831178.1">
    <property type="nucleotide sequence ID" value="NZ_MSTI01000044.1"/>
</dbReference>
<sequence>MAITRPKGTNDLLPPGSPKLSPVTSAAAHIWLTETARRVLERAGAQRIDTPVFEEAELVKRGVGDSTDIVRKEMFTVYYFGDHGGFILRPEGTAAIVRAYLQNGLKQLPTPLKLWTSGPIFRAENVQKGRYRQFHQVDYEVLGSADPLVDAEAIALMVDVVRELGLKEVRVKLGSIGDPADREAYNAYLRELFTAHLDRLSDDSKDRLTRNPMRILDSKSEGDQDLIAELSVKPMLDFLGDEARAHFEAVQGYLKDWGVPYDLDPSIVRGLDYYRRTAWELHHEGVGAKSALGGGGRYDGLAEILGGQATPGIGWAFGVERLLLALEAEGVELPQTEGPLLYVVALDEANVPHAAKIAIDARAVARTEFAYRAMKPGSAFKDAERRGVRWIALLGSQEIENGTLSLKNLQSGEQRVIGVSELAAFLEAEKQTSNFSHNPQPTPHNPTPQESP</sequence>
<feature type="region of interest" description="Disordered" evidence="10">
    <location>
        <begin position="1"/>
        <end position="20"/>
    </location>
</feature>
<feature type="binding site" evidence="9">
    <location>
        <position position="140"/>
    </location>
    <ligand>
        <name>L-histidine</name>
        <dbReference type="ChEBI" id="CHEBI:57595"/>
    </ligand>
</feature>
<dbReference type="Pfam" id="PF13393">
    <property type="entry name" value="tRNA-synt_His"/>
    <property type="match status" value="1"/>
</dbReference>
<dbReference type="EC" id="6.1.1.21" evidence="8"/>
<evidence type="ECO:0000259" key="11">
    <source>
        <dbReference type="PROSITE" id="PS50862"/>
    </source>
</evidence>
<accession>A0A1U7P1L0</accession>
<evidence type="ECO:0000256" key="9">
    <source>
        <dbReference type="PIRSR" id="PIRSR001549-1"/>
    </source>
</evidence>
<feature type="compositionally biased region" description="Pro residues" evidence="10">
    <location>
        <begin position="440"/>
        <end position="452"/>
    </location>
</feature>
<name>A0A1U7P1L0_9DEIO</name>
<dbReference type="GO" id="GO:0005737">
    <property type="term" value="C:cytoplasm"/>
    <property type="evidence" value="ECO:0007669"/>
    <property type="project" value="UniProtKB-SubCell"/>
</dbReference>
<feature type="binding site" evidence="9">
    <location>
        <begin position="91"/>
        <end position="93"/>
    </location>
    <ligand>
        <name>L-histidine</name>
        <dbReference type="ChEBI" id="CHEBI:57595"/>
    </ligand>
</feature>
<keyword evidence="5 8" id="KW-0648">Protein biosynthesis</keyword>
<dbReference type="PANTHER" id="PTHR43707:SF1">
    <property type="entry name" value="HISTIDINE--TRNA LIGASE, MITOCHONDRIAL-RELATED"/>
    <property type="match status" value="1"/>
</dbReference>
<feature type="region of interest" description="Disordered" evidence="10">
    <location>
        <begin position="429"/>
        <end position="452"/>
    </location>
</feature>
<keyword evidence="3 8" id="KW-0547">Nucleotide-binding</keyword>
<comment type="caution">
    <text evidence="12">The sequence shown here is derived from an EMBL/GenBank/DDBJ whole genome shotgun (WGS) entry which is preliminary data.</text>
</comment>
<evidence type="ECO:0000256" key="5">
    <source>
        <dbReference type="ARBA" id="ARBA00022917"/>
    </source>
</evidence>
<organism evidence="12 13">
    <name type="scientific">Deinococcus marmoris</name>
    <dbReference type="NCBI Taxonomy" id="249408"/>
    <lineage>
        <taxon>Bacteria</taxon>
        <taxon>Thermotogati</taxon>
        <taxon>Deinococcota</taxon>
        <taxon>Deinococci</taxon>
        <taxon>Deinococcales</taxon>
        <taxon>Deinococcaceae</taxon>
        <taxon>Deinococcus</taxon>
    </lineage>
</organism>
<dbReference type="InterPro" id="IPR006195">
    <property type="entry name" value="aa-tRNA-synth_II"/>
</dbReference>
<evidence type="ECO:0000256" key="7">
    <source>
        <dbReference type="ARBA" id="ARBA00047639"/>
    </source>
</evidence>
<evidence type="ECO:0000256" key="2">
    <source>
        <dbReference type="ARBA" id="ARBA00022598"/>
    </source>
</evidence>
<dbReference type="InterPro" id="IPR015807">
    <property type="entry name" value="His-tRNA-ligase"/>
</dbReference>
<dbReference type="Gene3D" id="3.40.50.800">
    <property type="entry name" value="Anticodon-binding domain"/>
    <property type="match status" value="1"/>
</dbReference>
<comment type="similarity">
    <text evidence="1 8">Belongs to the class-II aminoacyl-tRNA synthetase family.</text>
</comment>
<evidence type="ECO:0000256" key="6">
    <source>
        <dbReference type="ARBA" id="ARBA00023146"/>
    </source>
</evidence>
<dbReference type="GO" id="GO:0006427">
    <property type="term" value="P:histidyl-tRNA aminoacylation"/>
    <property type="evidence" value="ECO:0007669"/>
    <property type="project" value="UniProtKB-UniRule"/>
</dbReference>
<dbReference type="InterPro" id="IPR041715">
    <property type="entry name" value="HisRS-like_core"/>
</dbReference>
<comment type="subcellular location">
    <subcellularLocation>
        <location evidence="8">Cytoplasm</location>
    </subcellularLocation>
</comment>
<dbReference type="PROSITE" id="PS50862">
    <property type="entry name" value="AA_TRNA_LIGASE_II"/>
    <property type="match status" value="1"/>
</dbReference>
<dbReference type="Proteomes" id="UP000186607">
    <property type="component" value="Unassembled WGS sequence"/>
</dbReference>
<feature type="binding site" evidence="9">
    <location>
        <position position="269"/>
    </location>
    <ligand>
        <name>L-histidine</name>
        <dbReference type="ChEBI" id="CHEBI:57595"/>
    </ligand>
</feature>
<dbReference type="InterPro" id="IPR045864">
    <property type="entry name" value="aa-tRNA-synth_II/BPL/LPL"/>
</dbReference>
<dbReference type="SUPFAM" id="SSF52954">
    <property type="entry name" value="Class II aaRS ABD-related"/>
    <property type="match status" value="1"/>
</dbReference>
<dbReference type="InterPro" id="IPR033656">
    <property type="entry name" value="HisRS_anticodon"/>
</dbReference>